<dbReference type="Proteomes" id="UP000197032">
    <property type="component" value="Unassembled WGS sequence"/>
</dbReference>
<evidence type="ECO:0000313" key="2">
    <source>
        <dbReference type="EMBL" id="GAW93020.1"/>
    </source>
</evidence>
<accession>A0A1Z5HUQ7</accession>
<comment type="caution">
    <text evidence="2">The sequence shown here is derived from an EMBL/GenBank/DDBJ whole genome shotgun (WGS) entry which is preliminary data.</text>
</comment>
<protein>
    <submittedName>
        <fullName evidence="2">Mercuric transport protein, selenocysteine-containing</fullName>
    </submittedName>
</protein>
<keyword evidence="1" id="KW-0812">Transmembrane</keyword>
<proteinExistence type="predicted"/>
<feature type="transmembrane region" description="Helical" evidence="1">
    <location>
        <begin position="20"/>
        <end position="40"/>
    </location>
</feature>
<gene>
    <name evidence="2" type="ORF">KKC1_21640</name>
</gene>
<sequence length="48" mass="5482">MTGLFLGLSYYLVYVKSNGNIWNKIILWVSTVLVAAMLIYTNRAILFP</sequence>
<keyword evidence="3" id="KW-1185">Reference proteome</keyword>
<evidence type="ECO:0000256" key="1">
    <source>
        <dbReference type="SAM" id="Phobius"/>
    </source>
</evidence>
<reference evidence="3" key="1">
    <citation type="journal article" date="2017" name="Appl. Environ. Microbiol.">
        <title>Genomic Analysis of Calderihabitans maritimus KKC1, a Thermophilic, Hydrogenogenic, Carboxydotrophic Bacterium Isolated from Marine Sediment.</title>
        <authorList>
            <person name="Omae K."/>
            <person name="Yoneda Y."/>
            <person name="Fukuyama Y."/>
            <person name="Yoshida T."/>
            <person name="Sako Y."/>
        </authorList>
    </citation>
    <scope>NUCLEOTIDE SEQUENCE [LARGE SCALE GENOMIC DNA]</scope>
    <source>
        <strain evidence="3">KKC1</strain>
    </source>
</reference>
<name>A0A1Z5HUQ7_9FIRM</name>
<dbReference type="EMBL" id="BDGJ01000111">
    <property type="protein sequence ID" value="GAW93020.1"/>
    <property type="molecule type" value="Genomic_DNA"/>
</dbReference>
<organism evidence="2 3">
    <name type="scientific">Calderihabitans maritimus</name>
    <dbReference type="NCBI Taxonomy" id="1246530"/>
    <lineage>
        <taxon>Bacteria</taxon>
        <taxon>Bacillati</taxon>
        <taxon>Bacillota</taxon>
        <taxon>Clostridia</taxon>
        <taxon>Neomoorellales</taxon>
        <taxon>Calderihabitantaceae</taxon>
        <taxon>Calderihabitans</taxon>
    </lineage>
</organism>
<keyword evidence="1" id="KW-0472">Membrane</keyword>
<dbReference type="AlphaFoldDB" id="A0A1Z5HUQ7"/>
<evidence type="ECO:0000313" key="3">
    <source>
        <dbReference type="Proteomes" id="UP000197032"/>
    </source>
</evidence>
<keyword evidence="1" id="KW-1133">Transmembrane helix</keyword>